<dbReference type="PANTHER" id="PTHR43194">
    <property type="entry name" value="HYDROLASE ALPHA/BETA FOLD FAMILY"/>
    <property type="match status" value="1"/>
</dbReference>
<dbReference type="PANTHER" id="PTHR43194:SF2">
    <property type="entry name" value="PEROXISOMAL MEMBRANE PROTEIN LPX1"/>
    <property type="match status" value="1"/>
</dbReference>
<dbReference type="PRINTS" id="PR00111">
    <property type="entry name" value="ABHYDROLASE"/>
</dbReference>
<keyword evidence="3" id="KW-1185">Reference proteome</keyword>
<dbReference type="Proteomes" id="UP000640583">
    <property type="component" value="Unassembled WGS sequence"/>
</dbReference>
<dbReference type="InterPro" id="IPR050228">
    <property type="entry name" value="Carboxylesterase_BioH"/>
</dbReference>
<name>A0A8J7LLX2_9RHOB</name>
<comment type="caution">
    <text evidence="2">The sequence shown here is derived from an EMBL/GenBank/DDBJ whole genome shotgun (WGS) entry which is preliminary data.</text>
</comment>
<dbReference type="InterPro" id="IPR029058">
    <property type="entry name" value="AB_hydrolase_fold"/>
</dbReference>
<evidence type="ECO:0000259" key="1">
    <source>
        <dbReference type="Pfam" id="PF00561"/>
    </source>
</evidence>
<dbReference type="EMBL" id="JADCKQ010000015">
    <property type="protein sequence ID" value="MBI1495159.1"/>
    <property type="molecule type" value="Genomic_DNA"/>
</dbReference>
<protein>
    <submittedName>
        <fullName evidence="2">Alpha/beta hydrolase</fullName>
    </submittedName>
</protein>
<dbReference type="RefSeq" id="WP_228849872.1">
    <property type="nucleotide sequence ID" value="NZ_JADCKQ010000015.1"/>
</dbReference>
<sequence>MLWFSILMLPVLGLTAFPFIREALRPDVAQVRVSTSRPGQLADLPSGKTWYNWSGPEDGRVAVCVHGLSTPSFVWGAAVAALTDQGFRVLTYDLYGRGLSDRAPGGQSGDFHLRQLNELLADQKVADGFTLLGYSMGGAIVTCFAARAPQRLKQAVIIAPAGLGHDLGGTSAYVTKNPGFIANWLMQTRGAAELREGIKSEAAGFTSAVPGIWDMQAEELMIKGYIPAITSSLQYFLRGDLRAEHETIRDANLPLLAIWGEGDTVIPIDCRDKLAAINPDATQVTIPAAPHGLTYTHPDDLRAALENLNG</sequence>
<dbReference type="Pfam" id="PF00561">
    <property type="entry name" value="Abhydrolase_1"/>
    <property type="match status" value="1"/>
</dbReference>
<accession>A0A8J7LLX2</accession>
<organism evidence="2 3">
    <name type="scientific">Halocynthiibacter styelae</name>
    <dbReference type="NCBI Taxonomy" id="2761955"/>
    <lineage>
        <taxon>Bacteria</taxon>
        <taxon>Pseudomonadati</taxon>
        <taxon>Pseudomonadota</taxon>
        <taxon>Alphaproteobacteria</taxon>
        <taxon>Rhodobacterales</taxon>
        <taxon>Paracoccaceae</taxon>
        <taxon>Halocynthiibacter</taxon>
    </lineage>
</organism>
<dbReference type="InterPro" id="IPR000073">
    <property type="entry name" value="AB_hydrolase_1"/>
</dbReference>
<gene>
    <name evidence="2" type="ORF">H1D41_16055</name>
</gene>
<dbReference type="GO" id="GO:0016787">
    <property type="term" value="F:hydrolase activity"/>
    <property type="evidence" value="ECO:0007669"/>
    <property type="project" value="UniProtKB-KW"/>
</dbReference>
<evidence type="ECO:0000313" key="3">
    <source>
        <dbReference type="Proteomes" id="UP000640583"/>
    </source>
</evidence>
<feature type="domain" description="AB hydrolase-1" evidence="1">
    <location>
        <begin position="63"/>
        <end position="298"/>
    </location>
</feature>
<keyword evidence="2" id="KW-0378">Hydrolase</keyword>
<dbReference type="Gene3D" id="3.40.50.1820">
    <property type="entry name" value="alpha/beta hydrolase"/>
    <property type="match status" value="1"/>
</dbReference>
<reference evidence="2" key="1">
    <citation type="submission" date="2020-10" db="EMBL/GenBank/DDBJ databases">
        <title>Paenihalocynthiibacter styelae gen. nov., sp. nov., isolated from stalked sea squirt Styela clava.</title>
        <authorList>
            <person name="Kim Y.-O."/>
            <person name="Yoon J.-H."/>
        </authorList>
    </citation>
    <scope>NUCLEOTIDE SEQUENCE</scope>
    <source>
        <strain evidence="2">MYP1-1</strain>
    </source>
</reference>
<dbReference type="AlphaFoldDB" id="A0A8J7LLX2"/>
<proteinExistence type="predicted"/>
<evidence type="ECO:0000313" key="2">
    <source>
        <dbReference type="EMBL" id="MBI1495159.1"/>
    </source>
</evidence>
<dbReference type="SUPFAM" id="SSF53474">
    <property type="entry name" value="alpha/beta-Hydrolases"/>
    <property type="match status" value="1"/>
</dbReference>